<dbReference type="Proteomes" id="UP000054928">
    <property type="component" value="Unassembled WGS sequence"/>
</dbReference>
<accession>A0A0P1B775</accession>
<dbReference type="Pfam" id="PF07727">
    <property type="entry name" value="RVT_2"/>
    <property type="match status" value="1"/>
</dbReference>
<dbReference type="OrthoDB" id="160040at2759"/>
<dbReference type="InterPro" id="IPR013103">
    <property type="entry name" value="RVT_2"/>
</dbReference>
<dbReference type="AlphaFoldDB" id="A0A0P1B775"/>
<evidence type="ECO:0000313" key="3">
    <source>
        <dbReference type="Proteomes" id="UP000054928"/>
    </source>
</evidence>
<dbReference type="RefSeq" id="XP_024586687.1">
    <property type="nucleotide sequence ID" value="XM_024721605.1"/>
</dbReference>
<evidence type="ECO:0000313" key="2">
    <source>
        <dbReference type="EMBL" id="CEG50318.1"/>
    </source>
</evidence>
<protein>
    <submittedName>
        <fullName evidence="2">Transposon unclassified</fullName>
    </submittedName>
</protein>
<name>A0A0P1B775_PLAHL</name>
<reference evidence="3" key="1">
    <citation type="submission" date="2014-09" db="EMBL/GenBank/DDBJ databases">
        <authorList>
            <person name="Sharma Rahul"/>
            <person name="Thines Marco"/>
        </authorList>
    </citation>
    <scope>NUCLEOTIDE SEQUENCE [LARGE SCALE GENOMIC DNA]</scope>
</reference>
<dbReference type="STRING" id="4781.A0A0P1B775"/>
<proteinExistence type="predicted"/>
<organism evidence="2 3">
    <name type="scientific">Plasmopara halstedii</name>
    <name type="common">Downy mildew of sunflower</name>
    <dbReference type="NCBI Taxonomy" id="4781"/>
    <lineage>
        <taxon>Eukaryota</taxon>
        <taxon>Sar</taxon>
        <taxon>Stramenopiles</taxon>
        <taxon>Oomycota</taxon>
        <taxon>Peronosporomycetes</taxon>
        <taxon>Peronosporales</taxon>
        <taxon>Peronosporaceae</taxon>
        <taxon>Plasmopara</taxon>
    </lineage>
</organism>
<feature type="domain" description="Reverse transcriptase Ty1/copia-type" evidence="1">
    <location>
        <begin position="23"/>
        <end position="192"/>
    </location>
</feature>
<dbReference type="GeneID" id="36403092"/>
<dbReference type="OMA" id="DEECNIG"/>
<keyword evidence="3" id="KW-1185">Reference proteome</keyword>
<dbReference type="EMBL" id="CCYD01003101">
    <property type="protein sequence ID" value="CEG50318.1"/>
    <property type="molecule type" value="Genomic_DNA"/>
</dbReference>
<evidence type="ECO:0000259" key="1">
    <source>
        <dbReference type="Pfam" id="PF07727"/>
    </source>
</evidence>
<sequence length="208" mass="23297">MAELEETAALKTKEVLGQVKRTEMPKDAKTVKTKWVYAIKTDTQGFVVRIKARVVALGIYRRSGIDYMETSSSVARMSSFRITAAISAEFDLVIYGGDINTAYLDATLEIAQYVDKIEGYPCEDPSYVNVVRKALYGLRQSGCEWNSEINGCLSNRGFERCATKSCLYYLIDGEKIMLLLIYVGDVVRATNDEECNIGLFLSSTRRMA</sequence>